<dbReference type="Proteomes" id="UP000480151">
    <property type="component" value="Unassembled WGS sequence"/>
</dbReference>
<reference evidence="2 3" key="1">
    <citation type="submission" date="2020-02" db="EMBL/GenBank/DDBJ databases">
        <authorList>
            <person name="Gao J."/>
            <person name="Sun J."/>
        </authorList>
    </citation>
    <scope>NUCLEOTIDE SEQUENCE [LARGE SCALE GENOMIC DNA]</scope>
    <source>
        <strain evidence="2 3">7124</strain>
    </source>
</reference>
<feature type="transmembrane region" description="Helical" evidence="1">
    <location>
        <begin position="158"/>
        <end position="180"/>
    </location>
</feature>
<dbReference type="AlphaFoldDB" id="A0A6M1PLA2"/>
<feature type="transmembrane region" description="Helical" evidence="1">
    <location>
        <begin position="64"/>
        <end position="86"/>
    </location>
</feature>
<evidence type="ECO:0000313" key="2">
    <source>
        <dbReference type="EMBL" id="NGM84239.1"/>
    </source>
</evidence>
<accession>A0A6M1PLA2</accession>
<evidence type="ECO:0000313" key="3">
    <source>
        <dbReference type="Proteomes" id="UP000480151"/>
    </source>
</evidence>
<keyword evidence="3" id="KW-1185">Reference proteome</keyword>
<feature type="transmembrane region" description="Helical" evidence="1">
    <location>
        <begin position="93"/>
        <end position="112"/>
    </location>
</feature>
<feature type="transmembrane region" description="Helical" evidence="1">
    <location>
        <begin position="118"/>
        <end position="137"/>
    </location>
</feature>
<feature type="transmembrane region" description="Helical" evidence="1">
    <location>
        <begin position="36"/>
        <end position="58"/>
    </location>
</feature>
<name>A0A6M1PLA2_9BACL</name>
<sequence length="194" mass="20902">MSTKWIIAAVFYAFMACWSLGFIYRFRFAITGTIAMITPMACGMVIGFGGGTIVGAAFSANLFLSMLTSVLIGILAGGIIGSLISVGAFLNGALSGMMAGLMGAMLMVMLPSSEWNRVIFIFMAVCGFLQFVHTLMLQGQIEEPLLKRSNWIFRTPSLMFLTVAAFLILYTAGITSGPSLPDPKHPSHSMMNMK</sequence>
<dbReference type="EMBL" id="JAAKGU010000008">
    <property type="protein sequence ID" value="NGM84239.1"/>
    <property type="molecule type" value="Genomic_DNA"/>
</dbReference>
<evidence type="ECO:0000256" key="1">
    <source>
        <dbReference type="SAM" id="Phobius"/>
    </source>
</evidence>
<comment type="caution">
    <text evidence="2">The sequence shown here is derived from an EMBL/GenBank/DDBJ whole genome shotgun (WGS) entry which is preliminary data.</text>
</comment>
<keyword evidence="1" id="KW-1133">Transmembrane helix</keyword>
<feature type="transmembrane region" description="Helical" evidence="1">
    <location>
        <begin position="6"/>
        <end position="24"/>
    </location>
</feature>
<proteinExistence type="predicted"/>
<dbReference type="RefSeq" id="WP_165100716.1">
    <property type="nucleotide sequence ID" value="NZ_JAAKGU010000008.1"/>
</dbReference>
<dbReference type="PROSITE" id="PS51257">
    <property type="entry name" value="PROKAR_LIPOPROTEIN"/>
    <property type="match status" value="1"/>
</dbReference>
<protein>
    <submittedName>
        <fullName evidence="2">Uncharacterized protein</fullName>
    </submittedName>
</protein>
<keyword evidence="1" id="KW-0472">Membrane</keyword>
<keyword evidence="1" id="KW-0812">Transmembrane</keyword>
<organism evidence="2 3">
    <name type="scientific">Paenibacillus apii</name>
    <dbReference type="NCBI Taxonomy" id="1850370"/>
    <lineage>
        <taxon>Bacteria</taxon>
        <taxon>Bacillati</taxon>
        <taxon>Bacillota</taxon>
        <taxon>Bacilli</taxon>
        <taxon>Bacillales</taxon>
        <taxon>Paenibacillaceae</taxon>
        <taxon>Paenibacillus</taxon>
    </lineage>
</organism>
<gene>
    <name evidence="2" type="ORF">G5B47_17650</name>
</gene>